<organism evidence="1">
    <name type="scientific">Magallana gigas</name>
    <name type="common">Pacific oyster</name>
    <name type="synonym">Crassostrea gigas</name>
    <dbReference type="NCBI Taxonomy" id="29159"/>
    <lineage>
        <taxon>Eukaryota</taxon>
        <taxon>Metazoa</taxon>
        <taxon>Spiralia</taxon>
        <taxon>Lophotrochozoa</taxon>
        <taxon>Mollusca</taxon>
        <taxon>Bivalvia</taxon>
        <taxon>Autobranchia</taxon>
        <taxon>Pteriomorphia</taxon>
        <taxon>Ostreida</taxon>
        <taxon>Ostreoidea</taxon>
        <taxon>Ostreidae</taxon>
        <taxon>Magallana</taxon>
    </lineage>
</organism>
<gene>
    <name evidence="1" type="ORF">CGI_10015497</name>
</gene>
<protein>
    <submittedName>
        <fullName evidence="1">Multiple epidermal growth factor-like domains 6</fullName>
    </submittedName>
</protein>
<evidence type="ECO:0000313" key="1">
    <source>
        <dbReference type="EMBL" id="EKC33668.1"/>
    </source>
</evidence>
<accession>K1QIS0</accession>
<proteinExistence type="predicted"/>
<reference evidence="1" key="1">
    <citation type="journal article" date="2012" name="Nature">
        <title>The oyster genome reveals stress adaptation and complexity of shell formation.</title>
        <authorList>
            <person name="Zhang G."/>
            <person name="Fang X."/>
            <person name="Guo X."/>
            <person name="Li L."/>
            <person name="Luo R."/>
            <person name="Xu F."/>
            <person name="Yang P."/>
            <person name="Zhang L."/>
            <person name="Wang X."/>
            <person name="Qi H."/>
            <person name="Xiong Z."/>
            <person name="Que H."/>
            <person name="Xie Y."/>
            <person name="Holland P.W."/>
            <person name="Paps J."/>
            <person name="Zhu Y."/>
            <person name="Wu F."/>
            <person name="Chen Y."/>
            <person name="Wang J."/>
            <person name="Peng C."/>
            <person name="Meng J."/>
            <person name="Yang L."/>
            <person name="Liu J."/>
            <person name="Wen B."/>
            <person name="Zhang N."/>
            <person name="Huang Z."/>
            <person name="Zhu Q."/>
            <person name="Feng Y."/>
            <person name="Mount A."/>
            <person name="Hedgecock D."/>
            <person name="Xu Z."/>
            <person name="Liu Y."/>
            <person name="Domazet-Loso T."/>
            <person name="Du Y."/>
            <person name="Sun X."/>
            <person name="Zhang S."/>
            <person name="Liu B."/>
            <person name="Cheng P."/>
            <person name="Jiang X."/>
            <person name="Li J."/>
            <person name="Fan D."/>
            <person name="Wang W."/>
            <person name="Fu W."/>
            <person name="Wang T."/>
            <person name="Wang B."/>
            <person name="Zhang J."/>
            <person name="Peng Z."/>
            <person name="Li Y."/>
            <person name="Li N."/>
            <person name="Wang J."/>
            <person name="Chen M."/>
            <person name="He Y."/>
            <person name="Tan F."/>
            <person name="Song X."/>
            <person name="Zheng Q."/>
            <person name="Huang R."/>
            <person name="Yang H."/>
            <person name="Du X."/>
            <person name="Chen L."/>
            <person name="Yang M."/>
            <person name="Gaffney P.M."/>
            <person name="Wang S."/>
            <person name="Luo L."/>
            <person name="She Z."/>
            <person name="Ming Y."/>
            <person name="Huang W."/>
            <person name="Zhang S."/>
            <person name="Huang B."/>
            <person name="Zhang Y."/>
            <person name="Qu T."/>
            <person name="Ni P."/>
            <person name="Miao G."/>
            <person name="Wang J."/>
            <person name="Wang Q."/>
            <person name="Steinberg C.E."/>
            <person name="Wang H."/>
            <person name="Li N."/>
            <person name="Qian L."/>
            <person name="Zhang G."/>
            <person name="Li Y."/>
            <person name="Yang H."/>
            <person name="Liu X."/>
            <person name="Wang J."/>
            <person name="Yin Y."/>
            <person name="Wang J."/>
        </authorList>
    </citation>
    <scope>NUCLEOTIDE SEQUENCE [LARGE SCALE GENOMIC DNA]</scope>
    <source>
        <strain evidence="1">05x7-T-G4-1.051#20</strain>
    </source>
</reference>
<dbReference type="EMBL" id="JH817568">
    <property type="protein sequence ID" value="EKC33668.1"/>
    <property type="molecule type" value="Genomic_DNA"/>
</dbReference>
<dbReference type="Gene3D" id="2.170.300.10">
    <property type="entry name" value="Tie2 ligand-binding domain superfamily"/>
    <property type="match status" value="1"/>
</dbReference>
<dbReference type="HOGENOM" id="CLU_1284417_0_0_1"/>
<dbReference type="AlphaFoldDB" id="K1QIS0"/>
<dbReference type="InParanoid" id="K1QIS0"/>
<sequence length="215" mass="23873">MSIIIALTETCPPGTYGDNCSTACPNQHYGENCGLKCNCRPDEECHTLHGCRSITTTPISQTTTKSYLDKEKTSLSTTEMSDPSLRSSVPANIENITKGNTRSTPKVSILSTTGTGPTLGGGDSIYDLQVDILHGDTLESRRRSWRQTKGLQKRKTYSVDVDIVIYRTIYMNLICQHAGTYMYVGSRGMQWGLLTIITMNPKPKRVWERHTFPSA</sequence>
<name>K1QIS0_MAGGI</name>